<feature type="non-terminal residue" evidence="1">
    <location>
        <position position="1"/>
    </location>
</feature>
<dbReference type="EMBL" id="CP045894">
    <property type="protein sequence ID" value="QQP54729.1"/>
    <property type="molecule type" value="Genomic_DNA"/>
</dbReference>
<keyword evidence="2" id="KW-1185">Reference proteome</keyword>
<evidence type="ECO:0000313" key="2">
    <source>
        <dbReference type="Proteomes" id="UP000595437"/>
    </source>
</evidence>
<reference evidence="2" key="1">
    <citation type="submission" date="2021-01" db="EMBL/GenBank/DDBJ databases">
        <title>Caligus Genome Assembly.</title>
        <authorList>
            <person name="Gallardo-Escarate C."/>
        </authorList>
    </citation>
    <scope>NUCLEOTIDE SEQUENCE [LARGE SCALE GENOMIC DNA]</scope>
</reference>
<evidence type="ECO:0000313" key="1">
    <source>
        <dbReference type="EMBL" id="QQP54729.1"/>
    </source>
</evidence>
<dbReference type="Proteomes" id="UP000595437">
    <property type="component" value="Chromosome 5"/>
</dbReference>
<dbReference type="AlphaFoldDB" id="A0A7T8KF16"/>
<name>A0A7T8KF16_CALRO</name>
<accession>A0A7T8KF16</accession>
<organism evidence="1 2">
    <name type="scientific">Caligus rogercresseyi</name>
    <name type="common">Sea louse</name>
    <dbReference type="NCBI Taxonomy" id="217165"/>
    <lineage>
        <taxon>Eukaryota</taxon>
        <taxon>Metazoa</taxon>
        <taxon>Ecdysozoa</taxon>
        <taxon>Arthropoda</taxon>
        <taxon>Crustacea</taxon>
        <taxon>Multicrustacea</taxon>
        <taxon>Hexanauplia</taxon>
        <taxon>Copepoda</taxon>
        <taxon>Siphonostomatoida</taxon>
        <taxon>Caligidae</taxon>
        <taxon>Caligus</taxon>
    </lineage>
</organism>
<gene>
    <name evidence="1" type="ORF">FKW44_007653</name>
</gene>
<protein>
    <submittedName>
        <fullName evidence="1">Uncharacterized protein</fullName>
    </submittedName>
</protein>
<sequence>RSSTSTSLTDSLMKKNERILKKIKASLKRQNHFYTRRASKIWIGLAFRAAFKNI</sequence>
<proteinExistence type="predicted"/>